<evidence type="ECO:0000259" key="4">
    <source>
        <dbReference type="Pfam" id="PF01212"/>
    </source>
</evidence>
<name>A0ABM1E2R7_PRICU</name>
<evidence type="ECO:0000313" key="10">
    <source>
        <dbReference type="RefSeq" id="XP_014666489.1"/>
    </source>
</evidence>
<reference evidence="6 7" key="1">
    <citation type="submission" date="2025-05" db="UniProtKB">
        <authorList>
            <consortium name="RefSeq"/>
        </authorList>
    </citation>
    <scope>IDENTIFICATION</scope>
</reference>
<dbReference type="PIRSF" id="PIRSF017617">
    <property type="entry name" value="Thr_aldolase"/>
    <property type="match status" value="1"/>
</dbReference>
<organism evidence="5 9">
    <name type="scientific">Priapulus caudatus</name>
    <name type="common">Priapulid worm</name>
    <dbReference type="NCBI Taxonomy" id="37621"/>
    <lineage>
        <taxon>Eukaryota</taxon>
        <taxon>Metazoa</taxon>
        <taxon>Ecdysozoa</taxon>
        <taxon>Scalidophora</taxon>
        <taxon>Priapulida</taxon>
        <taxon>Priapulimorpha</taxon>
        <taxon>Priapulimorphida</taxon>
        <taxon>Priapulidae</taxon>
        <taxon>Priapulus</taxon>
    </lineage>
</organism>
<evidence type="ECO:0000256" key="2">
    <source>
        <dbReference type="ARBA" id="ARBA00006966"/>
    </source>
</evidence>
<dbReference type="Gene3D" id="3.90.1150.10">
    <property type="entry name" value="Aspartate Aminotransferase, domain 1"/>
    <property type="match status" value="1"/>
</dbReference>
<dbReference type="NCBIfam" id="NF041359">
    <property type="entry name" value="GntG_guanitoxin"/>
    <property type="match status" value="1"/>
</dbReference>
<dbReference type="RefSeq" id="XP_014666489.1">
    <property type="nucleotide sequence ID" value="XM_014811003.1"/>
</dbReference>
<keyword evidence="3" id="KW-0663">Pyridoxal phosphate</keyword>
<dbReference type="RefSeq" id="XP_014666488.1">
    <property type="nucleotide sequence ID" value="XM_014811002.1"/>
</dbReference>
<feature type="domain" description="Aromatic amino acid beta-eliminating lyase/threonine aldolase" evidence="4">
    <location>
        <begin position="45"/>
        <end position="332"/>
    </location>
</feature>
<dbReference type="InterPro" id="IPR023603">
    <property type="entry name" value="Low_specificity_L-TA-like"/>
</dbReference>
<protein>
    <submittedName>
        <fullName evidence="6 7">Probable low-specificity L-threonine aldolase 2 isoform X1</fullName>
    </submittedName>
</protein>
<comment type="cofactor">
    <cofactor evidence="1">
        <name>pyridoxal 5'-phosphate</name>
        <dbReference type="ChEBI" id="CHEBI:597326"/>
    </cofactor>
</comment>
<dbReference type="Pfam" id="PF01212">
    <property type="entry name" value="Beta_elim_lyase"/>
    <property type="match status" value="1"/>
</dbReference>
<comment type="similarity">
    <text evidence="2">Belongs to the threonine aldolase family.</text>
</comment>
<accession>A0ABM1E2R7</accession>
<evidence type="ECO:0000313" key="5">
    <source>
        <dbReference type="Proteomes" id="UP000695022"/>
    </source>
</evidence>
<evidence type="ECO:0000313" key="6">
    <source>
        <dbReference type="RefSeq" id="XP_014666485.1"/>
    </source>
</evidence>
<keyword evidence="5" id="KW-1185">Reference proteome</keyword>
<dbReference type="SUPFAM" id="SSF53383">
    <property type="entry name" value="PLP-dependent transferases"/>
    <property type="match status" value="1"/>
</dbReference>
<dbReference type="Gene3D" id="3.40.640.10">
    <property type="entry name" value="Type I PLP-dependent aspartate aminotransferase-like (Major domain)"/>
    <property type="match status" value="1"/>
</dbReference>
<dbReference type="Proteomes" id="UP000695022">
    <property type="component" value="Unplaced"/>
</dbReference>
<dbReference type="RefSeq" id="XP_014666485.1">
    <property type="nucleotide sequence ID" value="XM_014810999.1"/>
</dbReference>
<dbReference type="PANTHER" id="PTHR48097">
    <property type="entry name" value="L-THREONINE ALDOLASE-RELATED"/>
    <property type="match status" value="1"/>
</dbReference>
<dbReference type="PANTHER" id="PTHR48097:SF9">
    <property type="entry name" value="L-THREONINE ALDOLASE"/>
    <property type="match status" value="1"/>
</dbReference>
<dbReference type="InterPro" id="IPR001597">
    <property type="entry name" value="ArAA_b-elim_lyase/Thr_aldolase"/>
</dbReference>
<evidence type="ECO:0000256" key="1">
    <source>
        <dbReference type="ARBA" id="ARBA00001933"/>
    </source>
</evidence>
<evidence type="ECO:0000256" key="3">
    <source>
        <dbReference type="ARBA" id="ARBA00022898"/>
    </source>
</evidence>
<gene>
    <name evidence="6 7 8 9 10" type="primary">LOC106808328</name>
</gene>
<dbReference type="InterPro" id="IPR015422">
    <property type="entry name" value="PyrdxlP-dep_Trfase_small"/>
</dbReference>
<sequence>MASRFLLANVLHRRGNKISNWTLGACCYHMDVGSAELGSDARVIDMRSDVLTKPNKRMRQAMADAVVGDDVFREDPMIHEIQAKVANMFGMEAALFVPSGTMGNLVAMMAHCSNRGDEVILGDKSHLFLFEQGGIAQVAGVHPMPVINRNDGTFSIKELKSKIRPTDDPHQTLTRVVSIENTHNFCGGRVLPLSFIEEVAEVSHEHGLIVHMDGARLMNAAYALDRPPLDLVKKCDSVSMCLSKGLGAPVGSMLAGTTEFIEKTIRCRKVLGGGMRQPGILAAAGLVALSEADMRMAHDHEIASKFAKGIAKIGGSVIEVDVPAVESNIIMLHVVKEGLTSEMFCQRLREVTEEESRKFKDNLTKVVAGPWSTTCVRGVTHFDLSHDDIDRALRKFEYVIKEFSDSL</sequence>
<evidence type="ECO:0000313" key="9">
    <source>
        <dbReference type="RefSeq" id="XP_014666488.1"/>
    </source>
</evidence>
<dbReference type="GeneID" id="106808328"/>
<dbReference type="InterPro" id="IPR015424">
    <property type="entry name" value="PyrdxlP-dep_Trfase"/>
</dbReference>
<proteinExistence type="inferred from homology"/>
<dbReference type="RefSeq" id="XP_014666486.1">
    <property type="nucleotide sequence ID" value="XM_014811000.1"/>
</dbReference>
<dbReference type="InterPro" id="IPR015421">
    <property type="entry name" value="PyrdxlP-dep_Trfase_major"/>
</dbReference>
<dbReference type="RefSeq" id="XP_014666487.1">
    <property type="nucleotide sequence ID" value="XM_014811001.1"/>
</dbReference>
<evidence type="ECO:0000313" key="8">
    <source>
        <dbReference type="RefSeq" id="XP_014666487.1"/>
    </source>
</evidence>
<evidence type="ECO:0000313" key="7">
    <source>
        <dbReference type="RefSeq" id="XP_014666486.1"/>
    </source>
</evidence>